<keyword evidence="9" id="KW-0464">Manganese</keyword>
<organism evidence="11 12">
    <name type="scientific">Halogranum rubrum</name>
    <dbReference type="NCBI Taxonomy" id="553466"/>
    <lineage>
        <taxon>Archaea</taxon>
        <taxon>Methanobacteriati</taxon>
        <taxon>Methanobacteriota</taxon>
        <taxon>Stenosarchaea group</taxon>
        <taxon>Halobacteria</taxon>
        <taxon>Halobacteriales</taxon>
        <taxon>Haloferacaceae</taxon>
    </lineage>
</organism>
<dbReference type="EMBL" id="FOTC01000013">
    <property type="protein sequence ID" value="SFL68829.1"/>
    <property type="molecule type" value="Genomic_DNA"/>
</dbReference>
<keyword evidence="8" id="KW-0408">Iron</keyword>
<evidence type="ECO:0000256" key="6">
    <source>
        <dbReference type="ARBA" id="ARBA00007389"/>
    </source>
</evidence>
<evidence type="ECO:0000313" key="12">
    <source>
        <dbReference type="Proteomes" id="UP000199607"/>
    </source>
</evidence>
<name>A0A1I4JQJ5_9EURY</name>
<dbReference type="InterPro" id="IPR036237">
    <property type="entry name" value="Xyl_isomerase-like_sf"/>
</dbReference>
<dbReference type="AlphaFoldDB" id="A0A1I4JQJ5"/>
<dbReference type="Gene3D" id="3.20.20.150">
    <property type="entry name" value="Divalent-metal-dependent TIM barrel enzymes"/>
    <property type="match status" value="1"/>
</dbReference>
<comment type="pathway">
    <text evidence="5">Carbohydrate metabolism; pentose and glucuronate interconversion.</text>
</comment>
<evidence type="ECO:0000256" key="1">
    <source>
        <dbReference type="ARBA" id="ARBA00001794"/>
    </source>
</evidence>
<protein>
    <recommendedName>
        <fullName evidence="7">mannonate dehydratase</fullName>
        <ecNumber evidence="7">4.2.1.8</ecNumber>
    </recommendedName>
</protein>
<dbReference type="RefSeq" id="WP_177197749.1">
    <property type="nucleotide sequence ID" value="NZ_FOTC01000013.1"/>
</dbReference>
<dbReference type="STRING" id="553466.SAMN04487950_4614"/>
<comment type="cofactor">
    <cofactor evidence="2">
        <name>Mn(2+)</name>
        <dbReference type="ChEBI" id="CHEBI:29035"/>
    </cofactor>
</comment>
<evidence type="ECO:0000256" key="10">
    <source>
        <dbReference type="ARBA" id="ARBA00023239"/>
    </source>
</evidence>
<keyword evidence="12" id="KW-1185">Reference proteome</keyword>
<dbReference type="PANTHER" id="PTHR30387">
    <property type="entry name" value="MANNONATE DEHYDRATASE"/>
    <property type="match status" value="1"/>
</dbReference>
<comment type="catalytic activity">
    <reaction evidence="1">
        <text>D-mannonate = 2-dehydro-3-deoxy-D-gluconate + H2O</text>
        <dbReference type="Rhea" id="RHEA:20097"/>
        <dbReference type="ChEBI" id="CHEBI:15377"/>
        <dbReference type="ChEBI" id="CHEBI:17767"/>
        <dbReference type="ChEBI" id="CHEBI:57990"/>
        <dbReference type="EC" id="4.2.1.8"/>
    </reaction>
</comment>
<evidence type="ECO:0000256" key="5">
    <source>
        <dbReference type="ARBA" id="ARBA00004892"/>
    </source>
</evidence>
<evidence type="ECO:0000256" key="8">
    <source>
        <dbReference type="ARBA" id="ARBA00023004"/>
    </source>
</evidence>
<comment type="cofactor">
    <cofactor evidence="3">
        <name>Fe(2+)</name>
        <dbReference type="ChEBI" id="CHEBI:29033"/>
    </cofactor>
</comment>
<dbReference type="SUPFAM" id="SSF51658">
    <property type="entry name" value="Xylose isomerase-like"/>
    <property type="match status" value="1"/>
</dbReference>
<evidence type="ECO:0000256" key="9">
    <source>
        <dbReference type="ARBA" id="ARBA00023211"/>
    </source>
</evidence>
<proteinExistence type="inferred from homology"/>
<evidence type="ECO:0000313" key="11">
    <source>
        <dbReference type="EMBL" id="SFL68829.1"/>
    </source>
</evidence>
<dbReference type="GO" id="GO:0008927">
    <property type="term" value="F:mannonate dehydratase activity"/>
    <property type="evidence" value="ECO:0007669"/>
    <property type="project" value="UniProtKB-EC"/>
</dbReference>
<comment type="function">
    <text evidence="4">Catalyzes the dehydration of D-mannonate.</text>
</comment>
<reference evidence="12" key="1">
    <citation type="submission" date="2016-10" db="EMBL/GenBank/DDBJ databases">
        <authorList>
            <person name="Varghese N."/>
            <person name="Submissions S."/>
        </authorList>
    </citation>
    <scope>NUCLEOTIDE SEQUENCE [LARGE SCALE GENOMIC DNA]</scope>
    <source>
        <strain evidence="12">CGMCC 1.7738</strain>
    </source>
</reference>
<accession>A0A1I4JQJ5</accession>
<dbReference type="InterPro" id="IPR004628">
    <property type="entry name" value="Man_deHydtase"/>
</dbReference>
<comment type="similarity">
    <text evidence="6">Belongs to the mannonate dehydratase family.</text>
</comment>
<sequence length="374" mass="41799">MSVQRDDAAQSAYEQFEDLPMRVGVGQIKELSDEHLQFAAQVGIEDVLISPFDPHDEYDLTLTTGEVWTLEELTALRERVEAAGLRLYGLETLPYNLYRILIDDNPQEKIDVVKESLKNIGRAGIPVQGYSGHPPTGVSRTAPKVLRGGAKATAFDPELVDEAILEIRGGGEAQALDPEEVGSRVIETDRELTEEAMWETYELFLQEVIPVAEEYGVTLGLHPTDPPIEQIAGVPLLFRNFENHKRAMELYPSPNHGIKLGMGCWSEMGEDLVEVIKRFGGENIVYVHYRDVVGTAETGFYETFIDDPESNFDEYEVMKTLYEEGFTGVMTPDHVPDLPNEKEWPAGGFRGRAFTIGYLRGMLKAIRSEAGIDD</sequence>
<gene>
    <name evidence="11" type="ORF">SAMN04487950_4614</name>
</gene>
<evidence type="ECO:0000256" key="3">
    <source>
        <dbReference type="ARBA" id="ARBA00001954"/>
    </source>
</evidence>
<dbReference type="EC" id="4.2.1.8" evidence="7"/>
<dbReference type="GO" id="GO:0008198">
    <property type="term" value="F:ferrous iron binding"/>
    <property type="evidence" value="ECO:0007669"/>
    <property type="project" value="TreeGrafter"/>
</dbReference>
<dbReference type="Proteomes" id="UP000199607">
    <property type="component" value="Unassembled WGS sequence"/>
</dbReference>
<dbReference type="Pfam" id="PF03786">
    <property type="entry name" value="UxuA"/>
    <property type="match status" value="1"/>
</dbReference>
<evidence type="ECO:0000256" key="4">
    <source>
        <dbReference type="ARBA" id="ARBA00002713"/>
    </source>
</evidence>
<keyword evidence="10" id="KW-0456">Lyase</keyword>
<dbReference type="GO" id="GO:0042840">
    <property type="term" value="P:D-glucuronate catabolic process"/>
    <property type="evidence" value="ECO:0007669"/>
    <property type="project" value="TreeGrafter"/>
</dbReference>
<evidence type="ECO:0000256" key="7">
    <source>
        <dbReference type="ARBA" id="ARBA00012927"/>
    </source>
</evidence>
<dbReference type="GO" id="GO:0030145">
    <property type="term" value="F:manganese ion binding"/>
    <property type="evidence" value="ECO:0007669"/>
    <property type="project" value="TreeGrafter"/>
</dbReference>
<evidence type="ECO:0000256" key="2">
    <source>
        <dbReference type="ARBA" id="ARBA00001936"/>
    </source>
</evidence>
<dbReference type="PANTHER" id="PTHR30387:SF2">
    <property type="entry name" value="MANNONATE DEHYDRATASE"/>
    <property type="match status" value="1"/>
</dbReference>